<sequence>MHIYPISQQKRSLQNHKYRPVSSTNAINACGQLNSESYKCLIFKSTMPRCRKVQNRSIHESIAEQKYQISKELEILKQLKENSSTWSLEDEKESERLSKEIIELSCQFVVLYNQFVVSPERLGKMRISYRELCQIWLV</sequence>
<dbReference type="Proteomes" id="UP000475325">
    <property type="component" value="Unassembled WGS sequence"/>
</dbReference>
<evidence type="ECO:0000313" key="1">
    <source>
        <dbReference type="EMBL" id="KAF3105439.1"/>
    </source>
</evidence>
<reference evidence="1 2" key="1">
    <citation type="submission" date="2019-06" db="EMBL/GenBank/DDBJ databases">
        <authorList>
            <person name="Palmer J.M."/>
        </authorList>
    </citation>
    <scope>NUCLEOTIDE SEQUENCE [LARGE SCALE GENOMIC DNA]</scope>
    <source>
        <strain evidence="1 2">TWF102</strain>
    </source>
</reference>
<protein>
    <submittedName>
        <fullName evidence="1">Uncharacterized protein</fullName>
    </submittedName>
</protein>
<proteinExistence type="predicted"/>
<name>A0A7C8JDB9_ORBOL</name>
<gene>
    <name evidence="1" type="ORF">TWF102_002353</name>
</gene>
<dbReference type="EMBL" id="WIQW01000014">
    <property type="protein sequence ID" value="KAF3105439.1"/>
    <property type="molecule type" value="Genomic_DNA"/>
</dbReference>
<comment type="caution">
    <text evidence="1">The sequence shown here is derived from an EMBL/GenBank/DDBJ whole genome shotgun (WGS) entry which is preliminary data.</text>
</comment>
<accession>A0A7C8JDB9</accession>
<dbReference type="AlphaFoldDB" id="A0A7C8JDB9"/>
<organism evidence="1 2">
    <name type="scientific">Orbilia oligospora</name>
    <name type="common">Nematode-trapping fungus</name>
    <name type="synonym">Arthrobotrys oligospora</name>
    <dbReference type="NCBI Taxonomy" id="2813651"/>
    <lineage>
        <taxon>Eukaryota</taxon>
        <taxon>Fungi</taxon>
        <taxon>Dikarya</taxon>
        <taxon>Ascomycota</taxon>
        <taxon>Pezizomycotina</taxon>
        <taxon>Orbiliomycetes</taxon>
        <taxon>Orbiliales</taxon>
        <taxon>Orbiliaceae</taxon>
        <taxon>Orbilia</taxon>
    </lineage>
</organism>
<evidence type="ECO:0000313" key="2">
    <source>
        <dbReference type="Proteomes" id="UP000475325"/>
    </source>
</evidence>